<accession>A0ABM8Q909</accession>
<dbReference type="PRINTS" id="PR00778">
    <property type="entry name" value="HTHARSR"/>
</dbReference>
<dbReference type="Proteomes" id="UP000789803">
    <property type="component" value="Unassembled WGS sequence"/>
</dbReference>
<dbReference type="NCBIfam" id="NF033788">
    <property type="entry name" value="HTH_metalloreg"/>
    <property type="match status" value="1"/>
</dbReference>
<dbReference type="PROSITE" id="PS50987">
    <property type="entry name" value="HTH_ARSR_2"/>
    <property type="match status" value="1"/>
</dbReference>
<dbReference type="PROSITE" id="PS00846">
    <property type="entry name" value="HTH_ARSR_1"/>
    <property type="match status" value="1"/>
</dbReference>
<evidence type="ECO:0000256" key="3">
    <source>
        <dbReference type="ARBA" id="ARBA00023163"/>
    </source>
</evidence>
<dbReference type="EMBL" id="CAJHOF010000014">
    <property type="protein sequence ID" value="CAD7289315.1"/>
    <property type="molecule type" value="Genomic_DNA"/>
</dbReference>
<feature type="domain" description="HTH arsR-type" evidence="4">
    <location>
        <begin position="26"/>
        <end position="120"/>
    </location>
</feature>
<dbReference type="InterPro" id="IPR036388">
    <property type="entry name" value="WH-like_DNA-bd_sf"/>
</dbReference>
<dbReference type="Gene3D" id="1.10.10.10">
    <property type="entry name" value="Winged helix-like DNA-binding domain superfamily/Winged helix DNA-binding domain"/>
    <property type="match status" value="1"/>
</dbReference>
<protein>
    <submittedName>
        <fullName evidence="5">Transcriptional repressor SmtB</fullName>
    </submittedName>
</protein>
<evidence type="ECO:0000259" key="4">
    <source>
        <dbReference type="PROSITE" id="PS50987"/>
    </source>
</evidence>
<evidence type="ECO:0000313" key="5">
    <source>
        <dbReference type="EMBL" id="CAD7289315.1"/>
    </source>
</evidence>
<evidence type="ECO:0000256" key="1">
    <source>
        <dbReference type="ARBA" id="ARBA00023015"/>
    </source>
</evidence>
<proteinExistence type="predicted"/>
<keyword evidence="3" id="KW-0804">Transcription</keyword>
<dbReference type="InterPro" id="IPR001845">
    <property type="entry name" value="HTH_ArsR_DNA-bd_dom"/>
</dbReference>
<name>A0ABM8Q909_9BACT</name>
<gene>
    <name evidence="5" type="primary">ziaR</name>
    <name evidence="5" type="ORF">LMG7974_01460</name>
</gene>
<comment type="caution">
    <text evidence="5">The sequence shown here is derived from an EMBL/GenBank/DDBJ whole genome shotgun (WGS) entry which is preliminary data.</text>
</comment>
<dbReference type="InterPro" id="IPR011991">
    <property type="entry name" value="ArsR-like_HTH"/>
</dbReference>
<sequence>MSDNLEVCEIDCIHDEILSTVKSEMPDDESLINLADFFKNFGDTTRVKILWALSVSQMCVCDIAVLLNMSQSSISHQLRVLKSNKIVKNRRDGKIVYYSLTDEHITQIFKQGLSHIREQK</sequence>
<dbReference type="SMART" id="SM00418">
    <property type="entry name" value="HTH_ARSR"/>
    <property type="match status" value="1"/>
</dbReference>
<dbReference type="InterPro" id="IPR051011">
    <property type="entry name" value="Metal_resp_trans_reg"/>
</dbReference>
<dbReference type="Pfam" id="PF01022">
    <property type="entry name" value="HTH_5"/>
    <property type="match status" value="1"/>
</dbReference>
<evidence type="ECO:0000313" key="6">
    <source>
        <dbReference type="Proteomes" id="UP000789803"/>
    </source>
</evidence>
<dbReference type="RefSeq" id="WP_229933247.1">
    <property type="nucleotide sequence ID" value="NZ_CAJHOF010000014.1"/>
</dbReference>
<dbReference type="InterPro" id="IPR036390">
    <property type="entry name" value="WH_DNA-bd_sf"/>
</dbReference>
<reference evidence="5 6" key="1">
    <citation type="submission" date="2020-11" db="EMBL/GenBank/DDBJ databases">
        <authorList>
            <person name="Peeters C."/>
        </authorList>
    </citation>
    <scope>NUCLEOTIDE SEQUENCE [LARGE SCALE GENOMIC DNA]</scope>
    <source>
        <strain evidence="5 6">LMG 7974</strain>
    </source>
</reference>
<dbReference type="PANTHER" id="PTHR43132:SF6">
    <property type="entry name" value="HTH-TYPE TRANSCRIPTIONAL REPRESSOR CZRA"/>
    <property type="match status" value="1"/>
</dbReference>
<organism evidence="5 6">
    <name type="scientific">Campylobacter majalis</name>
    <dbReference type="NCBI Taxonomy" id="2790656"/>
    <lineage>
        <taxon>Bacteria</taxon>
        <taxon>Pseudomonadati</taxon>
        <taxon>Campylobacterota</taxon>
        <taxon>Epsilonproteobacteria</taxon>
        <taxon>Campylobacterales</taxon>
        <taxon>Campylobacteraceae</taxon>
        <taxon>Campylobacter</taxon>
    </lineage>
</organism>
<dbReference type="SUPFAM" id="SSF46785">
    <property type="entry name" value="Winged helix' DNA-binding domain"/>
    <property type="match status" value="1"/>
</dbReference>
<dbReference type="CDD" id="cd00090">
    <property type="entry name" value="HTH_ARSR"/>
    <property type="match status" value="1"/>
</dbReference>
<keyword evidence="2" id="KW-0238">DNA-binding</keyword>
<evidence type="ECO:0000256" key="2">
    <source>
        <dbReference type="ARBA" id="ARBA00023125"/>
    </source>
</evidence>
<dbReference type="PANTHER" id="PTHR43132">
    <property type="entry name" value="ARSENICAL RESISTANCE OPERON REPRESSOR ARSR-RELATED"/>
    <property type="match status" value="1"/>
</dbReference>
<dbReference type="InterPro" id="IPR018334">
    <property type="entry name" value="ArsR_HTH"/>
</dbReference>
<keyword evidence="6" id="KW-1185">Reference proteome</keyword>
<keyword evidence="1" id="KW-0805">Transcription regulation</keyword>